<protein>
    <submittedName>
        <fullName evidence="1">Uncharacterized protein</fullName>
    </submittedName>
</protein>
<evidence type="ECO:0000313" key="1">
    <source>
        <dbReference type="EMBL" id="ESA01433.1"/>
    </source>
</evidence>
<reference evidence="1" key="1">
    <citation type="submission" date="2013-07" db="EMBL/GenBank/DDBJ databases">
        <title>The genome of an arbuscular mycorrhizal fungus provides insights into the evolution of the oldest plant symbiosis.</title>
        <authorList>
            <consortium name="DOE Joint Genome Institute"/>
            <person name="Tisserant E."/>
            <person name="Malbreil M."/>
            <person name="Kuo A."/>
            <person name="Kohler A."/>
            <person name="Symeonidi A."/>
            <person name="Balestrini R."/>
            <person name="Charron P."/>
            <person name="Duensing N."/>
            <person name="Frei-dit-Frey N."/>
            <person name="Gianinazzi-Pearson V."/>
            <person name="Gilbert B."/>
            <person name="Handa Y."/>
            <person name="Hijri M."/>
            <person name="Kaul R."/>
            <person name="Kawaguchi M."/>
            <person name="Krajinski F."/>
            <person name="Lammers P."/>
            <person name="Lapierre D."/>
            <person name="Masclaux F.G."/>
            <person name="Murat C."/>
            <person name="Morin E."/>
            <person name="Ndikumana S."/>
            <person name="Pagni M."/>
            <person name="Petitpierre D."/>
            <person name="Requena N."/>
            <person name="Rosikiewicz P."/>
            <person name="Riley R."/>
            <person name="Saito K."/>
            <person name="San Clemente H."/>
            <person name="Shapiro H."/>
            <person name="van Tuinen D."/>
            <person name="Becard G."/>
            <person name="Bonfante P."/>
            <person name="Paszkowski U."/>
            <person name="Shachar-Hill Y."/>
            <person name="Young J.P."/>
            <person name="Sanders I.R."/>
            <person name="Henrissat B."/>
            <person name="Rensing S.A."/>
            <person name="Grigoriev I.V."/>
            <person name="Corradi N."/>
            <person name="Roux C."/>
            <person name="Martin F."/>
        </authorList>
    </citation>
    <scope>NUCLEOTIDE SEQUENCE</scope>
    <source>
        <strain evidence="1">DAOM 197198</strain>
    </source>
</reference>
<dbReference type="EMBL" id="KI296461">
    <property type="protein sequence ID" value="ESA01433.1"/>
    <property type="molecule type" value="Genomic_DNA"/>
</dbReference>
<organism evidence="1">
    <name type="scientific">Rhizophagus irregularis (strain DAOM 181602 / DAOM 197198 / MUCL 43194)</name>
    <name type="common">Arbuscular mycorrhizal fungus</name>
    <name type="synonym">Glomus intraradices</name>
    <dbReference type="NCBI Taxonomy" id="747089"/>
    <lineage>
        <taxon>Eukaryota</taxon>
        <taxon>Fungi</taxon>
        <taxon>Fungi incertae sedis</taxon>
        <taxon>Mucoromycota</taxon>
        <taxon>Glomeromycotina</taxon>
        <taxon>Glomeromycetes</taxon>
        <taxon>Glomerales</taxon>
        <taxon>Glomeraceae</taxon>
        <taxon>Rhizophagus</taxon>
    </lineage>
</organism>
<gene>
    <name evidence="1" type="ORF">GLOINDRAFT_7506</name>
</gene>
<dbReference type="AlphaFoldDB" id="U9T533"/>
<sequence length="87" mass="9999">MKLWQFMKVELLGGDDGDSVKNKMLKKIEVHSEYYAKKLTFLSIDSGLAIMLRSTSNNCPGLHAIVSNYWSYQVREEMSLLELIVIE</sequence>
<name>U9T533_RHIID</name>
<dbReference type="HOGENOM" id="CLU_2484492_0_0_1"/>
<proteinExistence type="predicted"/>
<accession>U9T533</accession>